<protein>
    <submittedName>
        <fullName evidence="1">Uncharacterized protein</fullName>
    </submittedName>
</protein>
<keyword evidence="2" id="KW-1185">Reference proteome</keyword>
<accession>A0A649VTF2</accession>
<dbReference type="GeneID" id="80005666"/>
<reference evidence="1 2" key="1">
    <citation type="submission" date="2019-10" db="EMBL/GenBank/DDBJ databases">
        <authorList>
            <person name="Zack K.M."/>
            <person name="Garlena R.A."/>
            <person name="Russell D.A."/>
            <person name="Pope W.H."/>
            <person name="Jacobs-Sera D."/>
            <person name="Hatfull G.F."/>
        </authorList>
    </citation>
    <scope>NUCLEOTIDE SEQUENCE [LARGE SCALE GENOMIC DNA]</scope>
</reference>
<evidence type="ECO:0000313" key="2">
    <source>
        <dbReference type="Proteomes" id="UP000422411"/>
    </source>
</evidence>
<dbReference type="Proteomes" id="UP000422411">
    <property type="component" value="Segment"/>
</dbReference>
<gene>
    <name evidence="1" type="primary">55</name>
    <name evidence="1" type="ORF">PBI_JAYDEN_55</name>
</gene>
<dbReference type="KEGG" id="vg:80005666"/>
<name>A0A649VTF2_9CAUD</name>
<organism evidence="1 2">
    <name type="scientific">Microbacterium phage Jayden</name>
    <dbReference type="NCBI Taxonomy" id="2656550"/>
    <lineage>
        <taxon>Viruses</taxon>
        <taxon>Duplodnaviria</taxon>
        <taxon>Heunggongvirae</taxon>
        <taxon>Uroviricota</taxon>
        <taxon>Caudoviricetes</taxon>
        <taxon>Hodgkinviridae</taxon>
        <taxon>Metamorphoovirus</taxon>
        <taxon>Metamorphoovirus jayden</taxon>
    </lineage>
</organism>
<proteinExistence type="predicted"/>
<dbReference type="RefSeq" id="YP_010751991.1">
    <property type="nucleotide sequence ID" value="NC_073375.1"/>
</dbReference>
<evidence type="ECO:0000313" key="1">
    <source>
        <dbReference type="EMBL" id="QGJ95275.1"/>
    </source>
</evidence>
<dbReference type="EMBL" id="MN586042">
    <property type="protein sequence ID" value="QGJ95275.1"/>
    <property type="molecule type" value="Genomic_DNA"/>
</dbReference>
<sequence length="121" mass="13732">MTAWWHWTCEHRAPKIEADGFLLRPQPHPMLGNLPLVWLSSSPNATRAMLGLSSNTLECDRMSFLYRVIPEDEGKVAWWGDVSRTAEMVPYLAGARRLMAVRGTRPGMWGVASEPIRVERV</sequence>